<evidence type="ECO:0000313" key="4">
    <source>
        <dbReference type="Proteomes" id="UP000838412"/>
    </source>
</evidence>
<organism evidence="3 4">
    <name type="scientific">Branchiostoma lanceolatum</name>
    <name type="common">Common lancelet</name>
    <name type="synonym">Amphioxus lanceolatum</name>
    <dbReference type="NCBI Taxonomy" id="7740"/>
    <lineage>
        <taxon>Eukaryota</taxon>
        <taxon>Metazoa</taxon>
        <taxon>Chordata</taxon>
        <taxon>Cephalochordata</taxon>
        <taxon>Leptocardii</taxon>
        <taxon>Amphioxiformes</taxon>
        <taxon>Branchiostomatidae</taxon>
        <taxon>Branchiostoma</taxon>
    </lineage>
</organism>
<protein>
    <submittedName>
        <fullName evidence="3">Hypp6784 protein</fullName>
    </submittedName>
</protein>
<dbReference type="EMBL" id="OV696697">
    <property type="protein sequence ID" value="CAH1242509.1"/>
    <property type="molecule type" value="Genomic_DNA"/>
</dbReference>
<reference evidence="3" key="1">
    <citation type="submission" date="2022-01" db="EMBL/GenBank/DDBJ databases">
        <authorList>
            <person name="Braso-Vives M."/>
        </authorList>
    </citation>
    <scope>NUCLEOTIDE SEQUENCE</scope>
</reference>
<evidence type="ECO:0000313" key="3">
    <source>
        <dbReference type="EMBL" id="CAH1242509.1"/>
    </source>
</evidence>
<feature type="compositionally biased region" description="Polar residues" evidence="1">
    <location>
        <begin position="398"/>
        <end position="412"/>
    </location>
</feature>
<accession>A0A8J9YVP3</accession>
<evidence type="ECO:0000259" key="2">
    <source>
        <dbReference type="Pfam" id="PF20231"/>
    </source>
</evidence>
<gene>
    <name evidence="3" type="primary">Hypp6784</name>
    <name evidence="3" type="ORF">BLAG_LOCUS5798</name>
</gene>
<dbReference type="Gene3D" id="3.30.40.10">
    <property type="entry name" value="Zinc/RING finger domain, C3HC4 (zinc finger)"/>
    <property type="match status" value="1"/>
</dbReference>
<sequence length="992" mass="110032">MVFCVSFRGKRSSSLHAHHPLSDDAPIPRSSADNRDNRGHQNLQVMNIPWENVLIDTLHMYVPQDDGRRQDLLEADILANSHDLHNLQDRFAQKIKQVLVEHFPSMGKFKDCLRAPSSPLPVKESKIVPLPLENKDESKTEDTTHILLRFATELNMREHIKDQAVVGDQASCKNVRGARGWRLGEDGPVEQLKWVKESPVMNSSPMPPLDTLWLPLPPFWDCQHPKCTTPDAFEKVASDFVSDVVFPGPWTENNDEVRGRARLLLYMGLLYMDVAKLVRYDALGAIVEIMQDGRSIAIGRVAYLFAVDVEKQCHFDMATAVLQEKKEQDVPLPFKIHGGKANWRSMKGTAGEETAATEDNAGWETFSTEDNAGWETSIHGLEDNAGWETSTHDPESTLPPQNQPAITSTPLSRPSIRHSTHTMAAHSTSPSVLNFTNPNSSSLHTPMSPPLPSTPQSMAMPGAPLLSGIGEVNCDYCHQGMLRRELLGHFDVCVKMVVECEQGPDTMERRELDNHGRFLCKERTVSCPLLCGLKIKRKYHTSHILECKNTGQPAPSLAVERLFRMWEVTTGNMDNSTLSCCYSVLTGIQITPTEMADVGDLYAVLRLDAERFQTPDGLLHEDSSVSYLLCLRHLFTDHLLAAPLTWRNEQMCVVLSEIFLYGEATISEHHIIPGQEFRELHGMWINSLQISIYAYVLQYTLYEEPYLVRHALTPFLSCQDNVFIREWAKDTYRDIYPYDAEYLPSSVPYHAHLAGVTPFYHQTSPAPLNGTGTGSCTVTGTVADTSDGTGTCSCTVSCTVTGTKTCTSSSTGIDTSNGTGTCSYTGSYTDTGTVADTSDGTDTGSCTVSEDVISISSGDAEDEETRVVRDLVSHAAARVMRELAHRNGTTFNNHRLGALVEKVLYPAQSFWFDAIKLQFSDETFVADLVEGFGKVDVSSPWGSDDDVSDMGGSEEMSDEGDDIFFISMTTDTREDLEEGLIGLDIGDIMMEE</sequence>
<feature type="domain" description="DUF6589" evidence="2">
    <location>
        <begin position="68"/>
        <end position="197"/>
    </location>
</feature>
<dbReference type="InterPro" id="IPR013083">
    <property type="entry name" value="Znf_RING/FYVE/PHD"/>
</dbReference>
<name>A0A8J9YVP3_BRALA</name>
<feature type="region of interest" description="Disordered" evidence="1">
    <location>
        <begin position="14"/>
        <end position="39"/>
    </location>
</feature>
<dbReference type="InterPro" id="IPR046496">
    <property type="entry name" value="DUF6589"/>
</dbReference>
<proteinExistence type="predicted"/>
<dbReference type="AlphaFoldDB" id="A0A8J9YVP3"/>
<dbReference type="Proteomes" id="UP000838412">
    <property type="component" value="Chromosome 12"/>
</dbReference>
<feature type="region of interest" description="Disordered" evidence="1">
    <location>
        <begin position="384"/>
        <end position="415"/>
    </location>
</feature>
<evidence type="ECO:0000256" key="1">
    <source>
        <dbReference type="SAM" id="MobiDB-lite"/>
    </source>
</evidence>
<dbReference type="Pfam" id="PF20231">
    <property type="entry name" value="DUF6589"/>
    <property type="match status" value="1"/>
</dbReference>
<keyword evidence="4" id="KW-1185">Reference proteome</keyword>
<dbReference type="OrthoDB" id="5952546at2759"/>